<dbReference type="EMBL" id="JAHRIM010020122">
    <property type="protein sequence ID" value="MEQ2262172.1"/>
    <property type="molecule type" value="Genomic_DNA"/>
</dbReference>
<comment type="caution">
    <text evidence="1">The sequence shown here is derived from an EMBL/GenBank/DDBJ whole genome shotgun (WGS) entry which is preliminary data.</text>
</comment>
<dbReference type="Proteomes" id="UP001444071">
    <property type="component" value="Unassembled WGS sequence"/>
</dbReference>
<gene>
    <name evidence="1" type="ORF">XENORESO_000129</name>
</gene>
<proteinExistence type="predicted"/>
<sequence>MKEQTIDIMNLVTTTLLLSRLDYQTTLMMDGYLAEVLRLFTHQQDSSPSYLRVCNSFMEGWLYSRPEPCTERVSTIRAPSVARCPKIVAELCLRQGLGTVGSWLHARTGRRNGSGPRLGNGEVDKV</sequence>
<organism evidence="1 2">
    <name type="scientific">Xenotaenia resolanae</name>
    <dbReference type="NCBI Taxonomy" id="208358"/>
    <lineage>
        <taxon>Eukaryota</taxon>
        <taxon>Metazoa</taxon>
        <taxon>Chordata</taxon>
        <taxon>Craniata</taxon>
        <taxon>Vertebrata</taxon>
        <taxon>Euteleostomi</taxon>
        <taxon>Actinopterygii</taxon>
        <taxon>Neopterygii</taxon>
        <taxon>Teleostei</taxon>
        <taxon>Neoteleostei</taxon>
        <taxon>Acanthomorphata</taxon>
        <taxon>Ovalentaria</taxon>
        <taxon>Atherinomorphae</taxon>
        <taxon>Cyprinodontiformes</taxon>
        <taxon>Goodeidae</taxon>
        <taxon>Xenotaenia</taxon>
    </lineage>
</organism>
<name>A0ABV0VY29_9TELE</name>
<protein>
    <submittedName>
        <fullName evidence="1">Uncharacterized protein</fullName>
    </submittedName>
</protein>
<reference evidence="1 2" key="1">
    <citation type="submission" date="2021-06" db="EMBL/GenBank/DDBJ databases">
        <authorList>
            <person name="Palmer J.M."/>
        </authorList>
    </citation>
    <scope>NUCLEOTIDE SEQUENCE [LARGE SCALE GENOMIC DNA]</scope>
    <source>
        <strain evidence="1 2">XR_2019</strain>
        <tissue evidence="1">Muscle</tissue>
    </source>
</reference>
<keyword evidence="2" id="KW-1185">Reference proteome</keyword>
<evidence type="ECO:0000313" key="1">
    <source>
        <dbReference type="EMBL" id="MEQ2262172.1"/>
    </source>
</evidence>
<evidence type="ECO:0000313" key="2">
    <source>
        <dbReference type="Proteomes" id="UP001444071"/>
    </source>
</evidence>
<accession>A0ABV0VY29</accession>